<dbReference type="RefSeq" id="WP_164656106.1">
    <property type="nucleotide sequence ID" value="NZ_JAAIJR010000141.1"/>
</dbReference>
<evidence type="ECO:0000313" key="2">
    <source>
        <dbReference type="EMBL" id="NEX22946.1"/>
    </source>
</evidence>
<reference evidence="2 3" key="2">
    <citation type="submission" date="2020-02" db="EMBL/GenBank/DDBJ databases">
        <title>Genome sequences of Thiorhodococcus mannitoliphagus and Thiorhodococcus minor, purple sulfur photosynthetic bacteria in the gammaproteobacterial family, Chromatiaceae.</title>
        <authorList>
            <person name="Aviles F.A."/>
            <person name="Meyer T.E."/>
            <person name="Kyndt J.A."/>
        </authorList>
    </citation>
    <scope>NUCLEOTIDE SEQUENCE [LARGE SCALE GENOMIC DNA]</scope>
    <source>
        <strain evidence="2 3">DSM 18266</strain>
    </source>
</reference>
<dbReference type="GO" id="GO:0009307">
    <property type="term" value="P:DNA restriction-modification system"/>
    <property type="evidence" value="ECO:0007669"/>
    <property type="project" value="UniProtKB-KW"/>
</dbReference>
<dbReference type="GO" id="GO:0009035">
    <property type="term" value="F:type I site-specific deoxyribonuclease activity"/>
    <property type="evidence" value="ECO:0007669"/>
    <property type="project" value="UniProtKB-EC"/>
</dbReference>
<dbReference type="Proteomes" id="UP000471640">
    <property type="component" value="Unassembled WGS sequence"/>
</dbReference>
<name>A0A6P1E1K6_9GAMM</name>
<evidence type="ECO:0000259" key="1">
    <source>
        <dbReference type="Pfam" id="PF04313"/>
    </source>
</evidence>
<comment type="caution">
    <text evidence="2">The sequence shown here is derived from an EMBL/GenBank/DDBJ whole genome shotgun (WGS) entry which is preliminary data.</text>
</comment>
<organism evidence="2 3">
    <name type="scientific">Thiorhodococcus mannitoliphagus</name>
    <dbReference type="NCBI Taxonomy" id="329406"/>
    <lineage>
        <taxon>Bacteria</taxon>
        <taxon>Pseudomonadati</taxon>
        <taxon>Pseudomonadota</taxon>
        <taxon>Gammaproteobacteria</taxon>
        <taxon>Chromatiales</taxon>
        <taxon>Chromatiaceae</taxon>
        <taxon>Thiorhodococcus</taxon>
    </lineage>
</organism>
<reference evidence="3" key="1">
    <citation type="journal article" date="2020" name="Microbiol. Resour. Announc.">
        <title>Draft Genome Sequences of Thiorhodococcus mannitoliphagus and Thiorhodococcus minor, Purple Sulfur Photosynthetic Bacteria in the Gammaproteobacterial Family Chromatiaceae.</title>
        <authorList>
            <person name="Aviles F.A."/>
            <person name="Meyer T.E."/>
            <person name="Kyndt J.A."/>
        </authorList>
    </citation>
    <scope>NUCLEOTIDE SEQUENCE [LARGE SCALE GENOMIC DNA]</scope>
    <source>
        <strain evidence="3">DSM 18266</strain>
    </source>
</reference>
<sequence>MIEEFCVRATSKVGEPTGGAGDTYALVDSVLIDPFGRPIAIIEAKRSTRDPLEGERQASDYADDIRAEHGVAPFIFLANGDEIWFWHRQHHLPISRIGCRLERQLRRS</sequence>
<proteinExistence type="predicted"/>
<gene>
    <name evidence="2" type="ORF">G3480_22035</name>
</gene>
<dbReference type="Pfam" id="PF04313">
    <property type="entry name" value="HSDR_N"/>
    <property type="match status" value="1"/>
</dbReference>
<accession>A0A6P1E1K6</accession>
<dbReference type="EMBL" id="JAAIJR010000141">
    <property type="protein sequence ID" value="NEX22946.1"/>
    <property type="molecule type" value="Genomic_DNA"/>
</dbReference>
<dbReference type="GO" id="GO:0005524">
    <property type="term" value="F:ATP binding"/>
    <property type="evidence" value="ECO:0007669"/>
    <property type="project" value="UniProtKB-KW"/>
</dbReference>
<evidence type="ECO:0000313" key="3">
    <source>
        <dbReference type="Proteomes" id="UP000471640"/>
    </source>
</evidence>
<protein>
    <recommendedName>
        <fullName evidence="1">Restriction endonuclease type I HsdR N-terminal domain-containing protein</fullName>
    </recommendedName>
</protein>
<dbReference type="AlphaFoldDB" id="A0A6P1E1K6"/>
<dbReference type="Gene3D" id="3.90.1570.30">
    <property type="match status" value="1"/>
</dbReference>
<keyword evidence="3" id="KW-1185">Reference proteome</keyword>
<dbReference type="GO" id="GO:0003677">
    <property type="term" value="F:DNA binding"/>
    <property type="evidence" value="ECO:0007669"/>
    <property type="project" value="UniProtKB-KW"/>
</dbReference>
<dbReference type="InterPro" id="IPR007409">
    <property type="entry name" value="Restrct_endonuc_type1_HsdR_N"/>
</dbReference>
<feature type="domain" description="Restriction endonuclease type I HsdR N-terminal" evidence="1">
    <location>
        <begin position="27"/>
        <end position="88"/>
    </location>
</feature>